<dbReference type="EMBL" id="VNJJ01000014">
    <property type="protein sequence ID" value="TVX96855.1"/>
    <property type="molecule type" value="Genomic_DNA"/>
</dbReference>
<comment type="caution">
    <text evidence="1">The sequence shown here is derived from an EMBL/GenBank/DDBJ whole genome shotgun (WGS) entry which is preliminary data.</text>
</comment>
<evidence type="ECO:0008006" key="3">
    <source>
        <dbReference type="Google" id="ProtNLM"/>
    </source>
</evidence>
<keyword evidence="2" id="KW-1185">Reference proteome</keyword>
<protein>
    <recommendedName>
        <fullName evidence="3">DUF4367 domain-containing protein</fullName>
    </recommendedName>
</protein>
<accession>A0A559JAE4</accession>
<gene>
    <name evidence="1" type="ORF">FPZ45_19850</name>
</gene>
<evidence type="ECO:0000313" key="2">
    <source>
        <dbReference type="Proteomes" id="UP000316330"/>
    </source>
</evidence>
<evidence type="ECO:0000313" key="1">
    <source>
        <dbReference type="EMBL" id="TVX96855.1"/>
    </source>
</evidence>
<name>A0A559JAE4_9BACL</name>
<sequence>MNTSSNMNSSSRDEGQNLLLDDAKNFIPLDTDSVYANNRYGYEIHYPSQWPAGEESPSGDGVVLYSDDGNDIRVYGGYLLGDPLDNMEIDEAKANNWSIETIGIAAGDGQLIQTSVDNQRLFHFIVKGSTIQCHLYAMVTEDFYSANYEALLEMANSITFD</sequence>
<dbReference type="AlphaFoldDB" id="A0A559JAE4"/>
<dbReference type="RefSeq" id="WP_186438479.1">
    <property type="nucleotide sequence ID" value="NZ_VNJJ01000014.1"/>
</dbReference>
<dbReference type="Proteomes" id="UP000316330">
    <property type="component" value="Unassembled WGS sequence"/>
</dbReference>
<organism evidence="1 2">
    <name type="scientific">Cohnella terricola</name>
    <dbReference type="NCBI Taxonomy" id="1289167"/>
    <lineage>
        <taxon>Bacteria</taxon>
        <taxon>Bacillati</taxon>
        <taxon>Bacillota</taxon>
        <taxon>Bacilli</taxon>
        <taxon>Bacillales</taxon>
        <taxon>Paenibacillaceae</taxon>
        <taxon>Cohnella</taxon>
    </lineage>
</organism>
<reference evidence="1 2" key="1">
    <citation type="submission" date="2019-07" db="EMBL/GenBank/DDBJ databases">
        <authorList>
            <person name="Kim J."/>
        </authorList>
    </citation>
    <scope>NUCLEOTIDE SEQUENCE [LARGE SCALE GENOMIC DNA]</scope>
    <source>
        <strain evidence="1 2">G13</strain>
    </source>
</reference>
<proteinExistence type="predicted"/>